<evidence type="ECO:0000256" key="1">
    <source>
        <dbReference type="ARBA" id="ARBA00004477"/>
    </source>
</evidence>
<dbReference type="CDD" id="cd23995">
    <property type="entry name" value="Seipin_BSCL2_like"/>
    <property type="match status" value="1"/>
</dbReference>
<dbReference type="PANTHER" id="PTHR21212">
    <property type="entry name" value="BERNARDINELLI-SEIP CONGENITAL LIPODYSTROPHY 2 HOMOLOG BSCL2 PROTEIN"/>
    <property type="match status" value="1"/>
</dbReference>
<dbReference type="Pfam" id="PF06775">
    <property type="entry name" value="Seipin"/>
    <property type="match status" value="1"/>
</dbReference>
<protein>
    <submittedName>
        <fullName evidence="9">Adipose-regulatory protein-domain-containing protein</fullName>
    </submittedName>
</protein>
<feature type="transmembrane region" description="Helical" evidence="8">
    <location>
        <begin position="218"/>
        <end position="245"/>
    </location>
</feature>
<keyword evidence="10" id="KW-1185">Reference proteome</keyword>
<dbReference type="GO" id="GO:0006629">
    <property type="term" value="P:lipid metabolic process"/>
    <property type="evidence" value="ECO:0007669"/>
    <property type="project" value="UniProtKB-KW"/>
</dbReference>
<evidence type="ECO:0000313" key="9">
    <source>
        <dbReference type="EMBL" id="KAJ7042387.1"/>
    </source>
</evidence>
<evidence type="ECO:0000256" key="6">
    <source>
        <dbReference type="ARBA" id="ARBA00023136"/>
    </source>
</evidence>
<comment type="caution">
    <text evidence="9">The sequence shown here is derived from an EMBL/GenBank/DDBJ whole genome shotgun (WGS) entry which is preliminary data.</text>
</comment>
<comment type="subcellular location">
    <subcellularLocation>
        <location evidence="1">Endoplasmic reticulum membrane</location>
        <topology evidence="1">Multi-pass membrane protein</topology>
    </subcellularLocation>
</comment>
<gene>
    <name evidence="9" type="ORF">C8F04DRAFT_1075730</name>
</gene>
<keyword evidence="2 8" id="KW-0812">Transmembrane</keyword>
<keyword evidence="3" id="KW-0256">Endoplasmic reticulum</keyword>
<dbReference type="EMBL" id="JARJCM010000012">
    <property type="protein sequence ID" value="KAJ7042387.1"/>
    <property type="molecule type" value="Genomic_DNA"/>
</dbReference>
<dbReference type="InterPro" id="IPR009617">
    <property type="entry name" value="Seipin"/>
</dbReference>
<dbReference type="GO" id="GO:0140042">
    <property type="term" value="P:lipid droplet formation"/>
    <property type="evidence" value="ECO:0007669"/>
    <property type="project" value="UniProtKB-ARBA"/>
</dbReference>
<proteinExistence type="predicted"/>
<accession>A0AAD6TEC3</accession>
<dbReference type="PANTHER" id="PTHR21212:SF0">
    <property type="entry name" value="SEIPIN"/>
    <property type="match status" value="1"/>
</dbReference>
<dbReference type="GO" id="GO:0005789">
    <property type="term" value="C:endoplasmic reticulum membrane"/>
    <property type="evidence" value="ECO:0007669"/>
    <property type="project" value="UniProtKB-SubCell"/>
</dbReference>
<evidence type="ECO:0000256" key="2">
    <source>
        <dbReference type="ARBA" id="ARBA00022692"/>
    </source>
</evidence>
<evidence type="ECO:0000256" key="3">
    <source>
        <dbReference type="ARBA" id="ARBA00022824"/>
    </source>
</evidence>
<evidence type="ECO:0000256" key="4">
    <source>
        <dbReference type="ARBA" id="ARBA00022989"/>
    </source>
</evidence>
<organism evidence="9 10">
    <name type="scientific">Mycena alexandri</name>
    <dbReference type="NCBI Taxonomy" id="1745969"/>
    <lineage>
        <taxon>Eukaryota</taxon>
        <taxon>Fungi</taxon>
        <taxon>Dikarya</taxon>
        <taxon>Basidiomycota</taxon>
        <taxon>Agaricomycotina</taxon>
        <taxon>Agaricomycetes</taxon>
        <taxon>Agaricomycetidae</taxon>
        <taxon>Agaricales</taxon>
        <taxon>Marasmiineae</taxon>
        <taxon>Mycenaceae</taxon>
        <taxon>Mycena</taxon>
    </lineage>
</organism>
<sequence length="335" mass="36227">MANSDSSIVALPSRLFFSALSASIAFLRPLLPHILPLLVYLSFIPLVLFLSASAGWIVWRNVAVGWQAPLYLQYGDGVSPYALATLPALVAQQRYDISLQLQVPNLDANYALGNFMTTLTLSTRSNKTLTSIRRPAILVPPRVAFYSSAPAVINVEVPLLTAYAAGVSHVVATVEVGRRDNWKSLGNEQGRELSVITASLRGVVVHHGIRGLVTRLPLLSALVSSIAFLIVSSIIVGVCILPLAFRHAATQPPRPELAKVEIQPLPAISSSSSDDSESGEEKPLVQQRRSRPPSRTAIKTEDTPTTILPPQIDPQGPLRRRRSKLVDPVSSDSES</sequence>
<keyword evidence="6 8" id="KW-0472">Membrane</keyword>
<evidence type="ECO:0000256" key="8">
    <source>
        <dbReference type="SAM" id="Phobius"/>
    </source>
</evidence>
<keyword evidence="4 8" id="KW-1133">Transmembrane helix</keyword>
<reference evidence="9" key="1">
    <citation type="submission" date="2023-03" db="EMBL/GenBank/DDBJ databases">
        <title>Massive genome expansion in bonnet fungi (Mycena s.s.) driven by repeated elements and novel gene families across ecological guilds.</title>
        <authorList>
            <consortium name="Lawrence Berkeley National Laboratory"/>
            <person name="Harder C.B."/>
            <person name="Miyauchi S."/>
            <person name="Viragh M."/>
            <person name="Kuo A."/>
            <person name="Thoen E."/>
            <person name="Andreopoulos B."/>
            <person name="Lu D."/>
            <person name="Skrede I."/>
            <person name="Drula E."/>
            <person name="Henrissat B."/>
            <person name="Morin E."/>
            <person name="Kohler A."/>
            <person name="Barry K."/>
            <person name="LaButti K."/>
            <person name="Morin E."/>
            <person name="Salamov A."/>
            <person name="Lipzen A."/>
            <person name="Mereny Z."/>
            <person name="Hegedus B."/>
            <person name="Baldrian P."/>
            <person name="Stursova M."/>
            <person name="Weitz H."/>
            <person name="Taylor A."/>
            <person name="Grigoriev I.V."/>
            <person name="Nagy L.G."/>
            <person name="Martin F."/>
            <person name="Kauserud H."/>
        </authorList>
    </citation>
    <scope>NUCLEOTIDE SEQUENCE</scope>
    <source>
        <strain evidence="9">CBHHK200</strain>
    </source>
</reference>
<dbReference type="Proteomes" id="UP001218188">
    <property type="component" value="Unassembled WGS sequence"/>
</dbReference>
<feature type="region of interest" description="Disordered" evidence="7">
    <location>
        <begin position="267"/>
        <end position="335"/>
    </location>
</feature>
<evidence type="ECO:0000256" key="7">
    <source>
        <dbReference type="SAM" id="MobiDB-lite"/>
    </source>
</evidence>
<feature type="transmembrane region" description="Helical" evidence="8">
    <location>
        <begin position="12"/>
        <end position="31"/>
    </location>
</feature>
<keyword evidence="5" id="KW-0443">Lipid metabolism</keyword>
<feature type="transmembrane region" description="Helical" evidence="8">
    <location>
        <begin position="37"/>
        <end position="59"/>
    </location>
</feature>
<evidence type="ECO:0000256" key="5">
    <source>
        <dbReference type="ARBA" id="ARBA00023098"/>
    </source>
</evidence>
<name>A0AAD6TEC3_9AGAR</name>
<evidence type="ECO:0000313" key="10">
    <source>
        <dbReference type="Proteomes" id="UP001218188"/>
    </source>
</evidence>
<dbReference type="AlphaFoldDB" id="A0AAD6TEC3"/>